<proteinExistence type="predicted"/>
<evidence type="ECO:0000256" key="4">
    <source>
        <dbReference type="ARBA" id="ARBA00022741"/>
    </source>
</evidence>
<dbReference type="PROSITE" id="PS50011">
    <property type="entry name" value="PROTEIN_KINASE_DOM"/>
    <property type="match status" value="1"/>
</dbReference>
<keyword evidence="3" id="KW-0808">Transferase</keyword>
<dbReference type="SMART" id="SM01260">
    <property type="entry name" value="LANC_like"/>
    <property type="match status" value="1"/>
</dbReference>
<dbReference type="Proteomes" id="UP001499854">
    <property type="component" value="Unassembled WGS sequence"/>
</dbReference>
<dbReference type="SUPFAM" id="SSF158745">
    <property type="entry name" value="LanC-like"/>
    <property type="match status" value="1"/>
</dbReference>
<dbReference type="EC" id="2.7.11.1" evidence="1"/>
<dbReference type="PANTHER" id="PTHR43289:SF6">
    <property type="entry name" value="SERINE_THREONINE-PROTEIN KINASE NEKL-3"/>
    <property type="match status" value="1"/>
</dbReference>
<dbReference type="InterPro" id="IPR007822">
    <property type="entry name" value="LANC-like"/>
</dbReference>
<dbReference type="Gene3D" id="3.30.200.20">
    <property type="entry name" value="Phosphorylase Kinase, domain 1"/>
    <property type="match status" value="1"/>
</dbReference>
<reference evidence="8 9" key="1">
    <citation type="journal article" date="2019" name="Int. J. Syst. Evol. Microbiol.">
        <title>The Global Catalogue of Microorganisms (GCM) 10K type strain sequencing project: providing services to taxonomists for standard genome sequencing and annotation.</title>
        <authorList>
            <consortium name="The Broad Institute Genomics Platform"/>
            <consortium name="The Broad Institute Genome Sequencing Center for Infectious Disease"/>
            <person name="Wu L."/>
            <person name="Ma J."/>
        </authorList>
    </citation>
    <scope>NUCLEOTIDE SEQUENCE [LARGE SCALE GENOMIC DNA]</scope>
    <source>
        <strain evidence="8 9">JCM 16013</strain>
    </source>
</reference>
<keyword evidence="6" id="KW-0067">ATP-binding</keyword>
<protein>
    <recommendedName>
        <fullName evidence="1">non-specific serine/threonine protein kinase</fullName>
        <ecNumber evidence="1">2.7.11.1</ecNumber>
    </recommendedName>
</protein>
<evidence type="ECO:0000256" key="1">
    <source>
        <dbReference type="ARBA" id="ARBA00012513"/>
    </source>
</evidence>
<feature type="domain" description="Protein kinase" evidence="7">
    <location>
        <begin position="224"/>
        <end position="483"/>
    </location>
</feature>
<evidence type="ECO:0000256" key="3">
    <source>
        <dbReference type="ARBA" id="ARBA00022679"/>
    </source>
</evidence>
<evidence type="ECO:0000256" key="5">
    <source>
        <dbReference type="ARBA" id="ARBA00022777"/>
    </source>
</evidence>
<dbReference type="EMBL" id="BAAAQM010000055">
    <property type="protein sequence ID" value="GAA1995654.1"/>
    <property type="molecule type" value="Genomic_DNA"/>
</dbReference>
<keyword evidence="9" id="KW-1185">Reference proteome</keyword>
<evidence type="ECO:0000313" key="9">
    <source>
        <dbReference type="Proteomes" id="UP001499854"/>
    </source>
</evidence>
<dbReference type="InterPro" id="IPR011009">
    <property type="entry name" value="Kinase-like_dom_sf"/>
</dbReference>
<evidence type="ECO:0000259" key="7">
    <source>
        <dbReference type="PROSITE" id="PS50011"/>
    </source>
</evidence>
<keyword evidence="5" id="KW-0418">Kinase</keyword>
<dbReference type="InterPro" id="IPR057929">
    <property type="entry name" value="RamC_N"/>
</dbReference>
<dbReference type="Pfam" id="PF25816">
    <property type="entry name" value="RamC_N"/>
    <property type="match status" value="1"/>
</dbReference>
<organism evidence="8 9">
    <name type="scientific">Catenulispora subtropica</name>
    <dbReference type="NCBI Taxonomy" id="450798"/>
    <lineage>
        <taxon>Bacteria</taxon>
        <taxon>Bacillati</taxon>
        <taxon>Actinomycetota</taxon>
        <taxon>Actinomycetes</taxon>
        <taxon>Catenulisporales</taxon>
        <taxon>Catenulisporaceae</taxon>
        <taxon>Catenulispora</taxon>
    </lineage>
</organism>
<dbReference type="Gene3D" id="1.10.510.10">
    <property type="entry name" value="Transferase(Phosphotransferase) domain 1"/>
    <property type="match status" value="1"/>
</dbReference>
<accession>A0ABN2T125</accession>
<keyword evidence="2" id="KW-0723">Serine/threonine-protein kinase</keyword>
<dbReference type="PANTHER" id="PTHR43289">
    <property type="entry name" value="MITOGEN-ACTIVATED PROTEIN KINASE KINASE KINASE 20-RELATED"/>
    <property type="match status" value="1"/>
</dbReference>
<dbReference type="InterPro" id="IPR012341">
    <property type="entry name" value="6hp_glycosidase-like_sf"/>
</dbReference>
<name>A0ABN2T125_9ACTN</name>
<comment type="caution">
    <text evidence="8">The sequence shown here is derived from an EMBL/GenBank/DDBJ whole genome shotgun (WGS) entry which is preliminary data.</text>
</comment>
<dbReference type="SMART" id="SM00220">
    <property type="entry name" value="S_TKc"/>
    <property type="match status" value="1"/>
</dbReference>
<evidence type="ECO:0000313" key="8">
    <source>
        <dbReference type="EMBL" id="GAA1995654.1"/>
    </source>
</evidence>
<evidence type="ECO:0000256" key="2">
    <source>
        <dbReference type="ARBA" id="ARBA00022527"/>
    </source>
</evidence>
<dbReference type="Pfam" id="PF05147">
    <property type="entry name" value="LANC_like"/>
    <property type="match status" value="1"/>
</dbReference>
<keyword evidence="4" id="KW-0547">Nucleotide-binding</keyword>
<gene>
    <name evidence="8" type="ORF">GCM10009838_70650</name>
</gene>
<dbReference type="SUPFAM" id="SSF56112">
    <property type="entry name" value="Protein kinase-like (PK-like)"/>
    <property type="match status" value="1"/>
</dbReference>
<dbReference type="InterPro" id="IPR000719">
    <property type="entry name" value="Prot_kinase_dom"/>
</dbReference>
<evidence type="ECO:0000256" key="6">
    <source>
        <dbReference type="ARBA" id="ARBA00022840"/>
    </source>
</evidence>
<sequence length="865" mass="91444">MSPGVPYGREVIGMAGEEIPELVERLVRGSAGTVFRTATDATWLRVAPEGARLQQHGWKLHVSSRAATLTDLIGKLVPVLLAEGCTFKLAKSVAVLERLNDGVHSPATVGKAFTIYPAADQVRDLGVRLAELLAGHEGPRVLSDRRVRPGSPVYYRYGPFTKPWTTDAYGRLIANIPGPGGEEFGALATLRYRQPDWVVDPFTGERGGAANAATGGPKVIGGHYEIVAGVYESGRGDTYRAVDRRDGRRVVVKQARALVDEHGAGDVRMRLRNERRVLQALDGVDGVAGFVDHFRYGADEYLVTEDAGPANLDDDVMLGGRYGLEAGADRSLAGLGGRLARILHAVHARGVVARDLSPKNVIVDGDRVTLVDFGLSWYDGLHLPGATIGYSPARQLRGEDPRPADDFAALGMTLMFAAYGLAPVSVGEDWEAPRERALQTIRRDFGDAPTGMIGVIADLLDADEDTVLRAARRLASGQDHAAVPRVSAAPLPRQPEVTDTLAAEIADNLLGDLLDQSRRVLKSSSGQSVAHDAGVYSGAAGIGLELLEHLDAPGVADVLAELVPFTVRAVDSVDLSPGLMVGRTGVDVFLARAAAEGFRDPAYQGAFIPAADWAPTLDDLIVGASGVAMGHLLLEEFEPGRGHLDAVRRGAGFVLGAPLPNAESVPTNLPATAGVDPSVGRAHGLAGTVEMLHIVGGRLADPALLTAAEERTAVLRTRAEEMIPRALTRFAAPLAVSWCQGLAGVAQTLFMVGAREEAHRVADACLESLPRVSVATQCCGGAGIGNMLIDLGRWDDARAVAVHMLLRSEGPARHPVFVKDEPENNSASWAFGVAGVLGFFRRLARGGGHSGLPVPEAALSMRTPG</sequence>
<dbReference type="PRINTS" id="PR01950">
    <property type="entry name" value="LANCSUPER"/>
</dbReference>
<dbReference type="Pfam" id="PF00069">
    <property type="entry name" value="Pkinase"/>
    <property type="match status" value="1"/>
</dbReference>
<dbReference type="Gene3D" id="1.50.10.10">
    <property type="match status" value="1"/>
</dbReference>